<evidence type="ECO:0000256" key="1">
    <source>
        <dbReference type="ARBA" id="ARBA00010617"/>
    </source>
</evidence>
<gene>
    <name evidence="3" type="ORF">RM574_03865</name>
</gene>
<evidence type="ECO:0000313" key="4">
    <source>
        <dbReference type="Proteomes" id="UP001183607"/>
    </source>
</evidence>
<dbReference type="PANTHER" id="PTHR46696">
    <property type="entry name" value="P450, PUTATIVE (EUROFUNG)-RELATED"/>
    <property type="match status" value="1"/>
</dbReference>
<name>A0ABD5DZH5_9ACTN</name>
<feature type="compositionally biased region" description="Gly residues" evidence="2">
    <location>
        <begin position="8"/>
        <end position="17"/>
    </location>
</feature>
<protein>
    <submittedName>
        <fullName evidence="3">Cytochrome</fullName>
    </submittedName>
</protein>
<sequence length="374" mass="38345">MARTEAGAEGGAGGGLGPVTASGRLPRSHVPALASLAVRVARDPVPYYRLLHREPGPVRVPGTAGGGDGIWLVGRDADVRAALAEPGLVADAATGDVPGLVDGAGLLAGEKVERAEGETGRATAAGHVPGRVLASADVRADAPPHVAGVVARAGHVLAGRLGSRASADLVPEFCDWLPAVALGAALGLPYRRTEALRRWCRAGGPAPLPLPDALAVRARGAERATAYALASLLGTLLTRPAHLAAVRDEPALIDAVWAETLRHDPPAPYLVLRARERVRLPGGAVAAGERVLCLLGAAGWDPAGYPDPGRWDPYRAGPAPVPAHPWPDLGLLTVRYGLPPLLGVRGLALAPGFAPRAVGVRVRGPRRLLVRLGG</sequence>
<comment type="caution">
    <text evidence="3">The sequence shown here is derived from an EMBL/GenBank/DDBJ whole genome shotgun (WGS) entry which is preliminary data.</text>
</comment>
<reference evidence="4" key="1">
    <citation type="submission" date="2023-07" db="EMBL/GenBank/DDBJ databases">
        <title>30 novel species of actinomycetes from the DSMZ collection.</title>
        <authorList>
            <person name="Nouioui I."/>
        </authorList>
    </citation>
    <scope>NUCLEOTIDE SEQUENCE [LARGE SCALE GENOMIC DNA]</scope>
    <source>
        <strain evidence="4">DSM 41982</strain>
    </source>
</reference>
<dbReference type="InterPro" id="IPR036396">
    <property type="entry name" value="Cyt_P450_sf"/>
</dbReference>
<dbReference type="SUPFAM" id="SSF48264">
    <property type="entry name" value="Cytochrome P450"/>
    <property type="match status" value="1"/>
</dbReference>
<dbReference type="PRINTS" id="PR00359">
    <property type="entry name" value="BP450"/>
</dbReference>
<dbReference type="EMBL" id="JAVRER010000004">
    <property type="protein sequence ID" value="MDT0414616.1"/>
    <property type="molecule type" value="Genomic_DNA"/>
</dbReference>
<dbReference type="PANTHER" id="PTHR46696:SF3">
    <property type="entry name" value="PULCHERRIMINIC ACID SYNTHASE"/>
    <property type="match status" value="1"/>
</dbReference>
<accession>A0ABD5DZH5</accession>
<dbReference type="Gene3D" id="1.10.630.10">
    <property type="entry name" value="Cytochrome P450"/>
    <property type="match status" value="1"/>
</dbReference>
<evidence type="ECO:0000313" key="3">
    <source>
        <dbReference type="EMBL" id="MDT0414616.1"/>
    </source>
</evidence>
<comment type="similarity">
    <text evidence="1">Belongs to the cytochrome P450 family.</text>
</comment>
<dbReference type="Proteomes" id="UP001183607">
    <property type="component" value="Unassembled WGS sequence"/>
</dbReference>
<dbReference type="AlphaFoldDB" id="A0ABD5DZH5"/>
<dbReference type="RefSeq" id="WP_311676628.1">
    <property type="nucleotide sequence ID" value="NZ_JAVRER010000004.1"/>
</dbReference>
<proteinExistence type="inferred from homology"/>
<evidence type="ECO:0000256" key="2">
    <source>
        <dbReference type="SAM" id="MobiDB-lite"/>
    </source>
</evidence>
<feature type="region of interest" description="Disordered" evidence="2">
    <location>
        <begin position="1"/>
        <end position="23"/>
    </location>
</feature>
<dbReference type="InterPro" id="IPR002397">
    <property type="entry name" value="Cyt_P450_B"/>
</dbReference>
<organism evidence="3 4">
    <name type="scientific">Streptomyces evansiae</name>
    <dbReference type="NCBI Taxonomy" id="3075535"/>
    <lineage>
        <taxon>Bacteria</taxon>
        <taxon>Bacillati</taxon>
        <taxon>Actinomycetota</taxon>
        <taxon>Actinomycetes</taxon>
        <taxon>Kitasatosporales</taxon>
        <taxon>Streptomycetaceae</taxon>
        <taxon>Streptomyces</taxon>
    </lineage>
</organism>